<dbReference type="Proteomes" id="UP000295221">
    <property type="component" value="Unassembled WGS sequence"/>
</dbReference>
<keyword evidence="2" id="KW-1185">Reference proteome</keyword>
<protein>
    <submittedName>
        <fullName evidence="1">Uncharacterized protein</fullName>
    </submittedName>
</protein>
<organism evidence="1 2">
    <name type="scientific">Natronoflexus pectinivorans</name>
    <dbReference type="NCBI Taxonomy" id="682526"/>
    <lineage>
        <taxon>Bacteria</taxon>
        <taxon>Pseudomonadati</taxon>
        <taxon>Bacteroidota</taxon>
        <taxon>Bacteroidia</taxon>
        <taxon>Marinilabiliales</taxon>
        <taxon>Marinilabiliaceae</taxon>
        <taxon>Natronoflexus</taxon>
    </lineage>
</organism>
<comment type="caution">
    <text evidence="1">The sequence shown here is derived from an EMBL/GenBank/DDBJ whole genome shotgun (WGS) entry which is preliminary data.</text>
</comment>
<name>A0A4R2G8R0_9BACT</name>
<gene>
    <name evidence="1" type="ORF">EV194_11942</name>
</gene>
<dbReference type="AlphaFoldDB" id="A0A4R2G8R0"/>
<sequence length="37" mass="4434">MLKIAKSNKVYHYEILTFIFSQPLVYDFFVTNVLFGF</sequence>
<reference evidence="1 2" key="1">
    <citation type="submission" date="2019-03" db="EMBL/GenBank/DDBJ databases">
        <title>Genomic Encyclopedia of Type Strains, Phase IV (KMG-IV): sequencing the most valuable type-strain genomes for metagenomic binning, comparative biology and taxonomic classification.</title>
        <authorList>
            <person name="Goeker M."/>
        </authorList>
    </citation>
    <scope>NUCLEOTIDE SEQUENCE [LARGE SCALE GENOMIC DNA]</scope>
    <source>
        <strain evidence="1 2">DSM 24179</strain>
    </source>
</reference>
<evidence type="ECO:0000313" key="1">
    <source>
        <dbReference type="EMBL" id="TCO04052.1"/>
    </source>
</evidence>
<accession>A0A4R2G8R0</accession>
<proteinExistence type="predicted"/>
<evidence type="ECO:0000313" key="2">
    <source>
        <dbReference type="Proteomes" id="UP000295221"/>
    </source>
</evidence>
<dbReference type="EMBL" id="SLWK01000019">
    <property type="protein sequence ID" value="TCO04052.1"/>
    <property type="molecule type" value="Genomic_DNA"/>
</dbReference>